<proteinExistence type="predicted"/>
<keyword evidence="2" id="KW-0812">Transmembrane</keyword>
<protein>
    <submittedName>
        <fullName evidence="3">Uncharacterized protein</fullName>
    </submittedName>
</protein>
<evidence type="ECO:0000256" key="1">
    <source>
        <dbReference type="SAM" id="MobiDB-lite"/>
    </source>
</evidence>
<feature type="transmembrane region" description="Helical" evidence="2">
    <location>
        <begin position="106"/>
        <end position="122"/>
    </location>
</feature>
<reference evidence="3" key="1">
    <citation type="submission" date="2016-10" db="EMBL/GenBank/DDBJ databases">
        <authorList>
            <person name="de Groot N.N."/>
        </authorList>
    </citation>
    <scope>NUCLEOTIDE SEQUENCE</scope>
</reference>
<organism evidence="3">
    <name type="scientific">hydrothermal vent metagenome</name>
    <dbReference type="NCBI Taxonomy" id="652676"/>
    <lineage>
        <taxon>unclassified sequences</taxon>
        <taxon>metagenomes</taxon>
        <taxon>ecological metagenomes</taxon>
    </lineage>
</organism>
<evidence type="ECO:0000256" key="2">
    <source>
        <dbReference type="SAM" id="Phobius"/>
    </source>
</evidence>
<dbReference type="EMBL" id="FPHE01000127">
    <property type="protein sequence ID" value="SFV63585.1"/>
    <property type="molecule type" value="Genomic_DNA"/>
</dbReference>
<sequence>MKEVLIVILSAVVGYIVLSAFSVSDTPGEAVRRILDQSKSNTEVQLTRIASKESVERTKLQEQTKQIQVKEDANVKIEEIEGQTKTQIATINANSSDNQKAEDNKMLIAISLLAFILIYIYLKYQRTLAQDELEKEKEYKDMLAKKEYAERILAIVATGNISVETEHKLLKILDELNNPQIHINNPNNQLGRHPNPDIEQLPLQRNR</sequence>
<accession>A0A1W1CCZ6</accession>
<name>A0A1W1CCZ6_9ZZZZ</name>
<evidence type="ECO:0000313" key="3">
    <source>
        <dbReference type="EMBL" id="SFV63585.1"/>
    </source>
</evidence>
<keyword evidence="2" id="KW-1133">Transmembrane helix</keyword>
<gene>
    <name evidence="3" type="ORF">MNB_SV-12-405</name>
</gene>
<feature type="region of interest" description="Disordered" evidence="1">
    <location>
        <begin position="183"/>
        <end position="207"/>
    </location>
</feature>
<keyword evidence="2" id="KW-0472">Membrane</keyword>
<dbReference type="AlphaFoldDB" id="A0A1W1CCZ6"/>